<dbReference type="AlphaFoldDB" id="A0A1H3AYN0"/>
<dbReference type="RefSeq" id="WP_091432844.1">
    <property type="nucleotide sequence ID" value="NZ_FNMV01000009.1"/>
</dbReference>
<evidence type="ECO:0000313" key="1">
    <source>
        <dbReference type="EMBL" id="SDX34840.1"/>
    </source>
</evidence>
<organism evidence="1 2">
    <name type="scientific">Flavobacterium degerlachei</name>
    <dbReference type="NCBI Taxonomy" id="229203"/>
    <lineage>
        <taxon>Bacteria</taxon>
        <taxon>Pseudomonadati</taxon>
        <taxon>Bacteroidota</taxon>
        <taxon>Flavobacteriia</taxon>
        <taxon>Flavobacteriales</taxon>
        <taxon>Flavobacteriaceae</taxon>
        <taxon>Flavobacterium</taxon>
    </lineage>
</organism>
<reference evidence="2" key="1">
    <citation type="submission" date="2016-10" db="EMBL/GenBank/DDBJ databases">
        <authorList>
            <person name="Varghese N."/>
            <person name="Submissions S."/>
        </authorList>
    </citation>
    <scope>NUCLEOTIDE SEQUENCE [LARGE SCALE GENOMIC DNA]</scope>
    <source>
        <strain evidence="2">DSM 15718</strain>
    </source>
</reference>
<keyword evidence="2" id="KW-1185">Reference proteome</keyword>
<dbReference type="EMBL" id="FNMV01000009">
    <property type="protein sequence ID" value="SDX34840.1"/>
    <property type="molecule type" value="Genomic_DNA"/>
</dbReference>
<sequence>MDEFRRIINMLLEFHIEQLENIGAEKEYPSVELKRCQYTIDKLGLFNSQITNAIELHFGEKELTNSEIDIIKEAFGEFCFAGMPKINYSKLQ</sequence>
<name>A0A1H3AYN0_9FLAO</name>
<evidence type="ECO:0000313" key="2">
    <source>
        <dbReference type="Proteomes" id="UP000198569"/>
    </source>
</evidence>
<accession>A0A1H3AYN0</accession>
<gene>
    <name evidence="1" type="ORF">SAMN05444338_109107</name>
</gene>
<proteinExistence type="predicted"/>
<dbReference type="Proteomes" id="UP000198569">
    <property type="component" value="Unassembled WGS sequence"/>
</dbReference>
<protein>
    <submittedName>
        <fullName evidence="1">Uncharacterized protein</fullName>
    </submittedName>
</protein>